<feature type="domain" description="At1g61320/AtMIF1 LRR" evidence="2">
    <location>
        <begin position="225"/>
        <end position="272"/>
    </location>
</feature>
<dbReference type="Pfam" id="PF23622">
    <property type="entry name" value="LRR_At1g61320_AtMIF1"/>
    <property type="match status" value="2"/>
</dbReference>
<name>M8AXW0_AEGTA</name>
<dbReference type="SUPFAM" id="SSF56672">
    <property type="entry name" value="DNA/RNA polymerases"/>
    <property type="match status" value="1"/>
</dbReference>
<dbReference type="InterPro" id="IPR055357">
    <property type="entry name" value="LRR_At1g61320_AtMIF1"/>
</dbReference>
<reference evidence="3" key="1">
    <citation type="submission" date="2015-06" db="UniProtKB">
        <authorList>
            <consortium name="EnsemblPlants"/>
        </authorList>
    </citation>
    <scope>IDENTIFICATION</scope>
</reference>
<evidence type="ECO:0000259" key="2">
    <source>
        <dbReference type="Pfam" id="PF23622"/>
    </source>
</evidence>
<protein>
    <submittedName>
        <fullName evidence="3">Uncharacterized protein</fullName>
    </submittedName>
</protein>
<proteinExistence type="predicted"/>
<dbReference type="InterPro" id="IPR053772">
    <property type="entry name" value="At1g61320/At1g61330-like"/>
</dbReference>
<dbReference type="InterPro" id="IPR043502">
    <property type="entry name" value="DNA/RNA_pol_sf"/>
</dbReference>
<dbReference type="PANTHER" id="PTHR34145:SF39">
    <property type="entry name" value="F-BOX DOMAIN-CONTAINING PROTEIN"/>
    <property type="match status" value="1"/>
</dbReference>
<accession>M8AXW0</accession>
<evidence type="ECO:0000313" key="3">
    <source>
        <dbReference type="EnsemblPlants" id="EMT09287"/>
    </source>
</evidence>
<feature type="domain" description="Reverse transcriptase Ty1/copia-type" evidence="1">
    <location>
        <begin position="3"/>
        <end position="147"/>
    </location>
</feature>
<organism evidence="3">
    <name type="scientific">Aegilops tauschii</name>
    <name type="common">Tausch's goatgrass</name>
    <name type="synonym">Aegilops squarrosa</name>
    <dbReference type="NCBI Taxonomy" id="37682"/>
    <lineage>
        <taxon>Eukaryota</taxon>
        <taxon>Viridiplantae</taxon>
        <taxon>Streptophyta</taxon>
        <taxon>Embryophyta</taxon>
        <taxon>Tracheophyta</taxon>
        <taxon>Spermatophyta</taxon>
        <taxon>Magnoliopsida</taxon>
        <taxon>Liliopsida</taxon>
        <taxon>Poales</taxon>
        <taxon>Poaceae</taxon>
        <taxon>BOP clade</taxon>
        <taxon>Pooideae</taxon>
        <taxon>Triticodae</taxon>
        <taxon>Triticeae</taxon>
        <taxon>Triticinae</taxon>
        <taxon>Aegilops</taxon>
    </lineage>
</organism>
<dbReference type="AlphaFoldDB" id="M8AXW0"/>
<dbReference type="PANTHER" id="PTHR34145">
    <property type="entry name" value="OS02G0105600 PROTEIN"/>
    <property type="match status" value="1"/>
</dbReference>
<sequence length="472" mass="53923">MTTIRTLLTVASLRHWSISQIDVQNAFLNGELREEVYMQPPLGYYAPDGMAPRAWFECFASVVTGAGFLPSDHDPALFVHTSPRGRTLLLLYVDDMIITGDDSDYIAFVKARLRDQFLMSDLGPLRYFLGIEISSTSDGFYISQENIFRIFLLALLSDIWRHIYFLLPMQDAARAACVSHSFLSSWGCYPNLTFTNETTCLKQNLYERAVGPNVIRDYNNNIDRVITYHSGAGVRKFRLRYYDIFDDAEPYHHLTSWLQIAVTPGIEELDLVQLRFLEVIGCSLQVLEINAPNISRFRLLGHNVQLSLGKSWKMKNMMLNNRCAISYALDNLPSCAPKVETLTIRSGYEVRVAQSKYDPFEGDPSSLRRMPEHYHGKLKSVEITGFYPQKSMLELTCHILEKTTSLRRLTLDTFPANYRRSSIFHSKCAPLETADIREAHKSVLAVKTYIEEKVPSAVKFNILEPCSRCYAL</sequence>
<dbReference type="Pfam" id="PF07727">
    <property type="entry name" value="RVT_2"/>
    <property type="match status" value="1"/>
</dbReference>
<dbReference type="InterPro" id="IPR013103">
    <property type="entry name" value="RVT_2"/>
</dbReference>
<dbReference type="EnsemblPlants" id="EMT09287">
    <property type="protein sequence ID" value="EMT09287"/>
    <property type="gene ID" value="F775_04657"/>
</dbReference>
<feature type="domain" description="At1g61320/AtMIF1 LRR" evidence="2">
    <location>
        <begin position="350"/>
        <end position="467"/>
    </location>
</feature>
<evidence type="ECO:0000259" key="1">
    <source>
        <dbReference type="Pfam" id="PF07727"/>
    </source>
</evidence>